<accession>A0ABD2NWF0</accession>
<protein>
    <submittedName>
        <fullName evidence="1">Uncharacterized protein</fullName>
    </submittedName>
</protein>
<evidence type="ECO:0000313" key="2">
    <source>
        <dbReference type="Proteomes" id="UP001516400"/>
    </source>
</evidence>
<dbReference type="AlphaFoldDB" id="A0ABD2NWF0"/>
<sequence length="129" mass="14755">MWKALKSIVNLKNRGDCFGRGIEFDIDGVIVNVTDKHYIAKKFNKYFVNSINEIVDSINTGPEWVDPYNFVSEFYEFKLLELSNLAKVINNLENKRGKDVMGIRFIKSTFGVIGSIVVPIQKVSNFKKS</sequence>
<reference evidence="1 2" key="1">
    <citation type="journal article" date="2021" name="BMC Biol.">
        <title>Horizontally acquired antibacterial genes associated with adaptive radiation of ladybird beetles.</title>
        <authorList>
            <person name="Li H.S."/>
            <person name="Tang X.F."/>
            <person name="Huang Y.H."/>
            <person name="Xu Z.Y."/>
            <person name="Chen M.L."/>
            <person name="Du X.Y."/>
            <person name="Qiu B.Y."/>
            <person name="Chen P.T."/>
            <person name="Zhang W."/>
            <person name="Slipinski A."/>
            <person name="Escalona H.E."/>
            <person name="Waterhouse R.M."/>
            <person name="Zwick A."/>
            <person name="Pang H."/>
        </authorList>
    </citation>
    <scope>NUCLEOTIDE SEQUENCE [LARGE SCALE GENOMIC DNA]</scope>
    <source>
        <strain evidence="1">SYSU2018</strain>
    </source>
</reference>
<gene>
    <name evidence="1" type="ORF">HHI36_006051</name>
</gene>
<proteinExistence type="predicted"/>
<dbReference type="EMBL" id="JABFTP020000144">
    <property type="protein sequence ID" value="KAL3282893.1"/>
    <property type="molecule type" value="Genomic_DNA"/>
</dbReference>
<evidence type="ECO:0000313" key="1">
    <source>
        <dbReference type="EMBL" id="KAL3282893.1"/>
    </source>
</evidence>
<comment type="caution">
    <text evidence="1">The sequence shown here is derived from an EMBL/GenBank/DDBJ whole genome shotgun (WGS) entry which is preliminary data.</text>
</comment>
<dbReference type="Proteomes" id="UP001516400">
    <property type="component" value="Unassembled WGS sequence"/>
</dbReference>
<organism evidence="1 2">
    <name type="scientific">Cryptolaemus montrouzieri</name>
    <dbReference type="NCBI Taxonomy" id="559131"/>
    <lineage>
        <taxon>Eukaryota</taxon>
        <taxon>Metazoa</taxon>
        <taxon>Ecdysozoa</taxon>
        <taxon>Arthropoda</taxon>
        <taxon>Hexapoda</taxon>
        <taxon>Insecta</taxon>
        <taxon>Pterygota</taxon>
        <taxon>Neoptera</taxon>
        <taxon>Endopterygota</taxon>
        <taxon>Coleoptera</taxon>
        <taxon>Polyphaga</taxon>
        <taxon>Cucujiformia</taxon>
        <taxon>Coccinelloidea</taxon>
        <taxon>Coccinellidae</taxon>
        <taxon>Scymninae</taxon>
        <taxon>Scymnini</taxon>
        <taxon>Cryptolaemus</taxon>
    </lineage>
</organism>
<keyword evidence="2" id="KW-1185">Reference proteome</keyword>
<name>A0ABD2NWF0_9CUCU</name>